<keyword evidence="15" id="KW-1185">Reference proteome</keyword>
<dbReference type="Gene3D" id="1.10.3080.10">
    <property type="entry name" value="Clc chloride channel"/>
    <property type="match status" value="1"/>
</dbReference>
<feature type="compositionally biased region" description="Polar residues" evidence="11">
    <location>
        <begin position="562"/>
        <end position="572"/>
    </location>
</feature>
<reference evidence="14" key="2">
    <citation type="submission" date="2025-08" db="UniProtKB">
        <authorList>
            <consortium name="Ensembl"/>
        </authorList>
    </citation>
    <scope>IDENTIFICATION</scope>
</reference>
<feature type="transmembrane region" description="Helical" evidence="12">
    <location>
        <begin position="352"/>
        <end position="370"/>
    </location>
</feature>
<evidence type="ECO:0000256" key="12">
    <source>
        <dbReference type="SAM" id="Phobius"/>
    </source>
</evidence>
<sequence>MALVSWAMDFCIAVCLQAQKWMYGGLESNIFLQYLAWVTYPVVLISFSAGFTHIVAPQAAGSGIPEMKTILRGVVLKEYLTLKTFVAKVVGLTCALGSGMPLGKEGPFVHVASLCAALLSKFMSLFGGIYENKSRNIEMLAAACAVGVGCCFAAPIGGVLFSIEVTSTFFAVRNYWRGFFAATFSAFIFRVLAVWNRDEETITALFKTRFRLDFPFDLQELPAFAVIGIASGFGGALFVYLNRLIVQFIRKQKTINKFLMKKRLLYPALVTLLISTLTFPPGFGQFMAGKLTQKESLVTLLDNRTWAKQGIAEEFDYIGHSHEWKHPQLNVFITLVIFIVMKFWMSALATTIPVPCGAFMPVFVIGAAFGRLVGESMAAWFPDGIHSDGMIYHIVPGGYAVVGAAALSGAVTHTVSTAVIVFELTGQISHILPIMIAVILANAVAQSLQPSIYDSIIRIKKLPYLPELGWGHQEENVHRRADCSCAFTVSPLKFTFTPPSSWIKSMILLGSIERSQLQALLTQQLGRQRRLEFLRERALSEKKQVNEDGGQKINQEVRFQISTEESSFSPPRTLSPKPLKPALKRPSERSPQDSGIALKNLFCAHPGTEGMEEEPYGEDDMTMREVRMMSTCIFHKCQMAPIVTVFLVLQIAEWEEQQLDEQVNFNNCKIDPAPFQLVERTSLHKTHTIFSLLGLDHAYVTSIGRLIGVVSLKELRKAIEGSVTVKGVKVRPPLASFRDSGTSSSETEATEIHKLWDLHTSLSIPREHHPSDSDDKSH</sequence>
<keyword evidence="9" id="KW-0869">Chloride channel</keyword>
<feature type="transmembrane region" description="Helical" evidence="12">
    <location>
        <begin position="139"/>
        <end position="163"/>
    </location>
</feature>
<evidence type="ECO:0000256" key="9">
    <source>
        <dbReference type="ARBA" id="ARBA00023173"/>
    </source>
</evidence>
<proteinExistence type="predicted"/>
<dbReference type="InterPro" id="IPR046342">
    <property type="entry name" value="CBS_dom_sf"/>
</dbReference>
<evidence type="ECO:0000256" key="1">
    <source>
        <dbReference type="ARBA" id="ARBA00004141"/>
    </source>
</evidence>
<dbReference type="SUPFAM" id="SSF54631">
    <property type="entry name" value="CBS-domain pair"/>
    <property type="match status" value="1"/>
</dbReference>
<evidence type="ECO:0000256" key="6">
    <source>
        <dbReference type="ARBA" id="ARBA00023065"/>
    </source>
</evidence>
<accession>A0AAY4DZA0</accession>
<dbReference type="CDD" id="cd03683">
    <property type="entry name" value="ClC_1_like"/>
    <property type="match status" value="1"/>
</dbReference>
<feature type="signal peptide" evidence="13">
    <location>
        <begin position="1"/>
        <end position="18"/>
    </location>
</feature>
<feature type="transmembrane region" description="Helical" evidence="12">
    <location>
        <begin position="418"/>
        <end position="441"/>
    </location>
</feature>
<evidence type="ECO:0000256" key="10">
    <source>
        <dbReference type="ARBA" id="ARBA00023214"/>
    </source>
</evidence>
<feature type="transmembrane region" description="Helical" evidence="12">
    <location>
        <begin position="34"/>
        <end position="56"/>
    </location>
</feature>
<evidence type="ECO:0000256" key="11">
    <source>
        <dbReference type="SAM" id="MobiDB-lite"/>
    </source>
</evidence>
<dbReference type="InterPro" id="IPR050970">
    <property type="entry name" value="Cl_channel_volt-gated"/>
</dbReference>
<comment type="subcellular location">
    <subcellularLocation>
        <location evidence="1">Membrane</location>
        <topology evidence="1">Multi-pass membrane protein</topology>
    </subcellularLocation>
</comment>
<feature type="transmembrane region" description="Helical" evidence="12">
    <location>
        <begin position="108"/>
        <end position="127"/>
    </location>
</feature>
<dbReference type="AlphaFoldDB" id="A0AAY4DZA0"/>
<evidence type="ECO:0000256" key="7">
    <source>
        <dbReference type="ARBA" id="ARBA00023122"/>
    </source>
</evidence>
<feature type="transmembrane region" description="Helical" evidence="12">
    <location>
        <begin position="175"/>
        <end position="195"/>
    </location>
</feature>
<organism evidence="14 15">
    <name type="scientific">Denticeps clupeoides</name>
    <name type="common">denticle herring</name>
    <dbReference type="NCBI Taxonomy" id="299321"/>
    <lineage>
        <taxon>Eukaryota</taxon>
        <taxon>Metazoa</taxon>
        <taxon>Chordata</taxon>
        <taxon>Craniata</taxon>
        <taxon>Vertebrata</taxon>
        <taxon>Euteleostomi</taxon>
        <taxon>Actinopterygii</taxon>
        <taxon>Neopterygii</taxon>
        <taxon>Teleostei</taxon>
        <taxon>Clupei</taxon>
        <taxon>Clupeiformes</taxon>
        <taxon>Denticipitoidei</taxon>
        <taxon>Denticipitidae</taxon>
        <taxon>Denticeps</taxon>
    </lineage>
</organism>
<dbReference type="GO" id="GO:0005247">
    <property type="term" value="F:voltage-gated chloride channel activity"/>
    <property type="evidence" value="ECO:0007669"/>
    <property type="project" value="TreeGrafter"/>
</dbReference>
<evidence type="ECO:0000256" key="13">
    <source>
        <dbReference type="SAM" id="SignalP"/>
    </source>
</evidence>
<evidence type="ECO:0000256" key="4">
    <source>
        <dbReference type="ARBA" id="ARBA00022737"/>
    </source>
</evidence>
<reference evidence="14" key="3">
    <citation type="submission" date="2025-09" db="UniProtKB">
        <authorList>
            <consortium name="Ensembl"/>
        </authorList>
    </citation>
    <scope>IDENTIFICATION</scope>
</reference>
<keyword evidence="5 12" id="KW-1133">Transmembrane helix</keyword>
<dbReference type="GO" id="GO:0005886">
    <property type="term" value="C:plasma membrane"/>
    <property type="evidence" value="ECO:0007669"/>
    <property type="project" value="TreeGrafter"/>
</dbReference>
<dbReference type="InterPro" id="IPR001807">
    <property type="entry name" value="ClC"/>
</dbReference>
<keyword evidence="4" id="KW-0677">Repeat</keyword>
<evidence type="ECO:0000256" key="8">
    <source>
        <dbReference type="ARBA" id="ARBA00023136"/>
    </source>
</evidence>
<keyword evidence="10" id="KW-0868">Chloride</keyword>
<dbReference type="GeneTree" id="ENSGT00940000155439"/>
<dbReference type="Gene3D" id="3.10.580.10">
    <property type="entry name" value="CBS-domain"/>
    <property type="match status" value="2"/>
</dbReference>
<gene>
    <name evidence="14" type="primary">clcn2c</name>
</gene>
<dbReference type="Proteomes" id="UP000694580">
    <property type="component" value="Chromosome 19"/>
</dbReference>
<dbReference type="FunFam" id="3.10.580.10:FF:000019">
    <property type="entry name" value="Chloride voltage-gated channel 2"/>
    <property type="match status" value="1"/>
</dbReference>
<evidence type="ECO:0008006" key="16">
    <source>
        <dbReference type="Google" id="ProtNLM"/>
    </source>
</evidence>
<feature type="chain" id="PRO_5044310797" description="Chloride channel protein" evidence="13">
    <location>
        <begin position="19"/>
        <end position="778"/>
    </location>
</feature>
<evidence type="ECO:0000313" key="15">
    <source>
        <dbReference type="Proteomes" id="UP000694580"/>
    </source>
</evidence>
<evidence type="ECO:0000256" key="5">
    <source>
        <dbReference type="ARBA" id="ARBA00022989"/>
    </source>
</evidence>
<feature type="transmembrane region" description="Helical" evidence="12">
    <location>
        <begin position="390"/>
        <end position="411"/>
    </location>
</feature>
<dbReference type="PRINTS" id="PR00762">
    <property type="entry name" value="CLCHANNEL"/>
</dbReference>
<reference evidence="14 15" key="1">
    <citation type="submission" date="2020-06" db="EMBL/GenBank/DDBJ databases">
        <authorList>
            <consortium name="Wellcome Sanger Institute Data Sharing"/>
        </authorList>
    </citation>
    <scope>NUCLEOTIDE SEQUENCE [LARGE SCALE GENOMIC DNA]</scope>
</reference>
<evidence type="ECO:0000313" key="14">
    <source>
        <dbReference type="Ensembl" id="ENSDCDP00010050733.1"/>
    </source>
</evidence>
<keyword evidence="2" id="KW-0813">Transport</keyword>
<dbReference type="PANTHER" id="PTHR45720">
    <property type="entry name" value="CHLORIDE CHANNEL PROTEIN 2"/>
    <property type="match status" value="1"/>
</dbReference>
<dbReference type="GO" id="GO:0034707">
    <property type="term" value="C:chloride channel complex"/>
    <property type="evidence" value="ECO:0007669"/>
    <property type="project" value="UniProtKB-KW"/>
</dbReference>
<dbReference type="Ensembl" id="ENSDCDT00010061159.1">
    <property type="protein sequence ID" value="ENSDCDP00010050733.1"/>
    <property type="gene ID" value="ENSDCDG00010027552.1"/>
</dbReference>
<keyword evidence="8 12" id="KW-0472">Membrane</keyword>
<feature type="transmembrane region" description="Helical" evidence="12">
    <location>
        <begin position="329"/>
        <end position="345"/>
    </location>
</feature>
<dbReference type="SUPFAM" id="SSF81340">
    <property type="entry name" value="Clc chloride channel"/>
    <property type="match status" value="1"/>
</dbReference>
<dbReference type="InterPro" id="IPR014743">
    <property type="entry name" value="Cl-channel_core"/>
</dbReference>
<keyword evidence="3 12" id="KW-0812">Transmembrane</keyword>
<keyword evidence="7" id="KW-0129">CBS domain</keyword>
<keyword evidence="6" id="KW-0406">Ion transport</keyword>
<feature type="transmembrane region" description="Helical" evidence="12">
    <location>
        <begin position="264"/>
        <end position="283"/>
    </location>
</feature>
<keyword evidence="13" id="KW-0732">Signal</keyword>
<name>A0AAY4DZA0_9TELE</name>
<dbReference type="PANTHER" id="PTHR45720:SF6">
    <property type="entry name" value="CHLORIDE CHANNEL PROTEIN 2"/>
    <property type="match status" value="1"/>
</dbReference>
<feature type="transmembrane region" description="Helical" evidence="12">
    <location>
        <begin position="221"/>
        <end position="243"/>
    </location>
</feature>
<evidence type="ECO:0000256" key="3">
    <source>
        <dbReference type="ARBA" id="ARBA00022692"/>
    </source>
</evidence>
<dbReference type="FunFam" id="1.10.3080.10:FF:000002">
    <property type="entry name" value="Chloride channel 2c"/>
    <property type="match status" value="1"/>
</dbReference>
<keyword evidence="9" id="KW-0407">Ion channel</keyword>
<feature type="region of interest" description="Disordered" evidence="11">
    <location>
        <begin position="562"/>
        <end position="593"/>
    </location>
</feature>
<evidence type="ECO:0000256" key="2">
    <source>
        <dbReference type="ARBA" id="ARBA00022448"/>
    </source>
</evidence>
<dbReference type="Pfam" id="PF00654">
    <property type="entry name" value="Voltage_CLC"/>
    <property type="match status" value="1"/>
</dbReference>
<protein>
    <recommendedName>
        <fullName evidence="16">Chloride channel protein</fullName>
    </recommendedName>
</protein>